<dbReference type="RefSeq" id="WP_025391778.1">
    <property type="nucleotide sequence ID" value="NZ_FMYU01000006.1"/>
</dbReference>
<dbReference type="Gene3D" id="3.10.310.20">
    <property type="entry name" value="DHHA2 domain"/>
    <property type="match status" value="1"/>
</dbReference>
<name>A0A1G6MEJ6_9BACT</name>
<dbReference type="AlphaFoldDB" id="A0A1G6MEJ6"/>
<evidence type="ECO:0000256" key="8">
    <source>
        <dbReference type="ARBA" id="ARBA00047820"/>
    </source>
</evidence>
<dbReference type="EC" id="3.6.1.1" evidence="3"/>
<dbReference type="GO" id="GO:0004427">
    <property type="term" value="F:inorganic diphosphate phosphatase activity"/>
    <property type="evidence" value="ECO:0007669"/>
    <property type="project" value="UniProtKB-EC"/>
</dbReference>
<evidence type="ECO:0000256" key="4">
    <source>
        <dbReference type="ARBA" id="ARBA00022723"/>
    </source>
</evidence>
<dbReference type="InterPro" id="IPR004097">
    <property type="entry name" value="DHHA2"/>
</dbReference>
<dbReference type="InterPro" id="IPR038763">
    <property type="entry name" value="DHH_sf"/>
</dbReference>
<dbReference type="SUPFAM" id="SSF54631">
    <property type="entry name" value="CBS-domain pair"/>
    <property type="match status" value="1"/>
</dbReference>
<dbReference type="Pfam" id="PF00571">
    <property type="entry name" value="CBS"/>
    <property type="match status" value="2"/>
</dbReference>
<dbReference type="PANTHER" id="PTHR12112:SF22">
    <property type="entry name" value="MANGANESE-DEPENDENT INORGANIC PYROPHOSPHATASE-RELATED"/>
    <property type="match status" value="1"/>
</dbReference>
<keyword evidence="9" id="KW-0129">CBS domain</keyword>
<comment type="catalytic activity">
    <reaction evidence="8">
        <text>diphosphate + H2O = 2 phosphate + H(+)</text>
        <dbReference type="Rhea" id="RHEA:24576"/>
        <dbReference type="ChEBI" id="CHEBI:15377"/>
        <dbReference type="ChEBI" id="CHEBI:15378"/>
        <dbReference type="ChEBI" id="CHEBI:33019"/>
        <dbReference type="ChEBI" id="CHEBI:43474"/>
        <dbReference type="EC" id="3.6.1.1"/>
    </reaction>
</comment>
<dbReference type="InterPro" id="IPR000644">
    <property type="entry name" value="CBS_dom"/>
</dbReference>
<dbReference type="SUPFAM" id="SSF64182">
    <property type="entry name" value="DHH phosphoesterases"/>
    <property type="match status" value="1"/>
</dbReference>
<sequence>MSDIFVIGHKNPDTDSVCAAFAYAYLKNQIDNQNNYISARCGNLNKQTSFVFKNLNLNPPVLIKDIYPKVKDVMTKNVFSVNENAPLFEVMDNIKNKNIRVLPVVDEQNNFKGIVSVFEISNFFMNTINQRLTYTLNIENFEKVLPGYLYKTGKKGPVEAQIVVGAMPFENFKEFVDKLDISKVVLIVGKRLKILKYAIENKAHTIVITGIKTKSELEAIDFSNFKGNVYVSSLDTSQTLHKIILSVPVNSFASKNAQYVNSTEYIEKAKELLLEDTNRALSVVDNNKLTGIITRSDVIKKFSNKVILVDHNEQNQAVDGIETATILEIIDHHRLSPIKTTYPIFFYAKPVGSTCTLVSELYKFYNIDIPRQIAIVLLSGILSDTVGGKSPTTTDIDLRVIDELSVIAQVDTIDYTKALFAQSDDITTRNPKDILDSDFKPYEEFGLKFGISQVETTNLNALDQIKEKLISQIQLQKQEKNLDWTMLLVSDIISANSILITSNHPIEKKLPFKKIEEGVYYLPGVLSRKKQLLPEILNLLESEVKNV</sequence>
<dbReference type="GO" id="GO:0005737">
    <property type="term" value="C:cytoplasm"/>
    <property type="evidence" value="ECO:0007669"/>
    <property type="project" value="InterPro"/>
</dbReference>
<evidence type="ECO:0000256" key="3">
    <source>
        <dbReference type="ARBA" id="ARBA00012146"/>
    </source>
</evidence>
<proteinExistence type="predicted"/>
<dbReference type="EMBL" id="FMYU01000006">
    <property type="protein sequence ID" value="SDC53900.1"/>
    <property type="molecule type" value="Genomic_DNA"/>
</dbReference>
<dbReference type="InterPro" id="IPR028979">
    <property type="entry name" value="Ser_kin/Pase_Hpr-like_N_sf"/>
</dbReference>
<organism evidence="11 12">
    <name type="scientific">Desulfurella multipotens</name>
    <dbReference type="NCBI Taxonomy" id="79269"/>
    <lineage>
        <taxon>Bacteria</taxon>
        <taxon>Pseudomonadati</taxon>
        <taxon>Campylobacterota</taxon>
        <taxon>Desulfurellia</taxon>
        <taxon>Desulfurellales</taxon>
        <taxon>Desulfurellaceae</taxon>
        <taxon>Desulfurella</taxon>
    </lineage>
</organism>
<keyword evidence="6" id="KW-0464">Manganese</keyword>
<dbReference type="InterPro" id="IPR001667">
    <property type="entry name" value="DDH_dom"/>
</dbReference>
<comment type="cofactor">
    <cofactor evidence="1">
        <name>Mn(2+)</name>
        <dbReference type="ChEBI" id="CHEBI:29035"/>
    </cofactor>
</comment>
<dbReference type="SMART" id="SM00116">
    <property type="entry name" value="CBS"/>
    <property type="match status" value="2"/>
</dbReference>
<protein>
    <recommendedName>
        <fullName evidence="3">inorganic diphosphatase</fullName>
        <ecNumber evidence="3">3.6.1.1</ecNumber>
    </recommendedName>
    <alternativeName>
        <fullName evidence="7">Pyrophosphate phospho-hydrolase</fullName>
    </alternativeName>
</protein>
<evidence type="ECO:0000256" key="9">
    <source>
        <dbReference type="PROSITE-ProRule" id="PRU00703"/>
    </source>
</evidence>
<dbReference type="InterPro" id="IPR046342">
    <property type="entry name" value="CBS_dom_sf"/>
</dbReference>
<dbReference type="SUPFAM" id="SSF75138">
    <property type="entry name" value="HprK N-terminal domain-like"/>
    <property type="match status" value="1"/>
</dbReference>
<evidence type="ECO:0000256" key="7">
    <source>
        <dbReference type="ARBA" id="ARBA00032535"/>
    </source>
</evidence>
<reference evidence="12" key="1">
    <citation type="submission" date="2016-10" db="EMBL/GenBank/DDBJ databases">
        <authorList>
            <person name="Varghese N."/>
            <person name="Submissions S."/>
        </authorList>
    </citation>
    <scope>NUCLEOTIDE SEQUENCE [LARGE SCALE GENOMIC DNA]</scope>
    <source>
        <strain evidence="12">DSM 8415</strain>
    </source>
</reference>
<dbReference type="Proteomes" id="UP000199411">
    <property type="component" value="Unassembled WGS sequence"/>
</dbReference>
<evidence type="ECO:0000259" key="10">
    <source>
        <dbReference type="PROSITE" id="PS51371"/>
    </source>
</evidence>
<dbReference type="Pfam" id="PF01368">
    <property type="entry name" value="DHH"/>
    <property type="match status" value="1"/>
</dbReference>
<evidence type="ECO:0000313" key="11">
    <source>
        <dbReference type="EMBL" id="SDC53900.1"/>
    </source>
</evidence>
<dbReference type="Gene3D" id="3.90.1640.10">
    <property type="entry name" value="inorganic pyrophosphatase (n-terminal core)"/>
    <property type="match status" value="2"/>
</dbReference>
<evidence type="ECO:0000256" key="6">
    <source>
        <dbReference type="ARBA" id="ARBA00023211"/>
    </source>
</evidence>
<dbReference type="PROSITE" id="PS51371">
    <property type="entry name" value="CBS"/>
    <property type="match status" value="2"/>
</dbReference>
<evidence type="ECO:0000313" key="12">
    <source>
        <dbReference type="Proteomes" id="UP000199411"/>
    </source>
</evidence>
<dbReference type="CDD" id="cd02205">
    <property type="entry name" value="CBS_pair_SF"/>
    <property type="match status" value="1"/>
</dbReference>
<evidence type="ECO:0000256" key="2">
    <source>
        <dbReference type="ARBA" id="ARBA00011643"/>
    </source>
</evidence>
<feature type="domain" description="CBS" evidence="10">
    <location>
        <begin position="74"/>
        <end position="131"/>
    </location>
</feature>
<dbReference type="OrthoDB" id="9766150at2"/>
<evidence type="ECO:0000256" key="5">
    <source>
        <dbReference type="ARBA" id="ARBA00022801"/>
    </source>
</evidence>
<feature type="domain" description="CBS" evidence="10">
    <location>
        <begin position="253"/>
        <end position="309"/>
    </location>
</feature>
<dbReference type="InterPro" id="IPR038222">
    <property type="entry name" value="DHHA2_dom_sf"/>
</dbReference>
<evidence type="ECO:0000256" key="1">
    <source>
        <dbReference type="ARBA" id="ARBA00001936"/>
    </source>
</evidence>
<dbReference type="Gene3D" id="3.40.1390.20">
    <property type="entry name" value="HprK N-terminal domain-like"/>
    <property type="match status" value="1"/>
</dbReference>
<gene>
    <name evidence="11" type="ORF">SAMN05660835_00972</name>
</gene>
<keyword evidence="4" id="KW-0479">Metal-binding</keyword>
<dbReference type="Pfam" id="PF02833">
    <property type="entry name" value="DHHA2"/>
    <property type="match status" value="1"/>
</dbReference>
<dbReference type="SMART" id="SM01131">
    <property type="entry name" value="DHHA2"/>
    <property type="match status" value="1"/>
</dbReference>
<accession>A0A1G6MEJ6</accession>
<comment type="subunit">
    <text evidence="2">Homohexamer.</text>
</comment>
<dbReference type="PANTHER" id="PTHR12112">
    <property type="entry name" value="BNIP - RELATED"/>
    <property type="match status" value="1"/>
</dbReference>
<keyword evidence="12" id="KW-1185">Reference proteome</keyword>
<dbReference type="NCBIfam" id="NF011443">
    <property type="entry name" value="PRK14869.1-5"/>
    <property type="match status" value="1"/>
</dbReference>
<keyword evidence="5" id="KW-0378">Hydrolase</keyword>
<dbReference type="GO" id="GO:0046872">
    <property type="term" value="F:metal ion binding"/>
    <property type="evidence" value="ECO:0007669"/>
    <property type="project" value="UniProtKB-KW"/>
</dbReference>